<dbReference type="AlphaFoldDB" id="A0A168NRZ1"/>
<organism evidence="1 2">
    <name type="scientific">Mucor lusitanicus CBS 277.49</name>
    <dbReference type="NCBI Taxonomy" id="747725"/>
    <lineage>
        <taxon>Eukaryota</taxon>
        <taxon>Fungi</taxon>
        <taxon>Fungi incertae sedis</taxon>
        <taxon>Mucoromycota</taxon>
        <taxon>Mucoromycotina</taxon>
        <taxon>Mucoromycetes</taxon>
        <taxon>Mucorales</taxon>
        <taxon>Mucorineae</taxon>
        <taxon>Mucoraceae</taxon>
        <taxon>Mucor</taxon>
    </lineage>
</organism>
<dbReference type="EMBL" id="AMYB01000002">
    <property type="protein sequence ID" value="OAD06653.1"/>
    <property type="molecule type" value="Genomic_DNA"/>
</dbReference>
<gene>
    <name evidence="1" type="ORF">MUCCIDRAFT_107231</name>
</gene>
<comment type="caution">
    <text evidence="1">The sequence shown here is derived from an EMBL/GenBank/DDBJ whole genome shotgun (WGS) entry which is preliminary data.</text>
</comment>
<dbReference type="VEuPathDB" id="FungiDB:MUCCIDRAFT_107231"/>
<proteinExistence type="predicted"/>
<protein>
    <submittedName>
        <fullName evidence="1">Uncharacterized protein</fullName>
    </submittedName>
</protein>
<keyword evidence="2" id="KW-1185">Reference proteome</keyword>
<dbReference type="Proteomes" id="UP000077051">
    <property type="component" value="Unassembled WGS sequence"/>
</dbReference>
<accession>A0A168NRZ1</accession>
<name>A0A168NRZ1_MUCCL</name>
<evidence type="ECO:0000313" key="2">
    <source>
        <dbReference type="Proteomes" id="UP000077051"/>
    </source>
</evidence>
<sequence length="72" mass="7947">MSREASASASFMLALVRACEKNGAFSLRMATILTCHFSSSVLTDKSISQLVFQTNTANFNSHPPLFQDDFKQ</sequence>
<reference evidence="1 2" key="1">
    <citation type="submission" date="2015-06" db="EMBL/GenBank/DDBJ databases">
        <title>Expansion of signal transduction pathways in fungi by whole-genome duplication.</title>
        <authorList>
            <consortium name="DOE Joint Genome Institute"/>
            <person name="Corrochano L.M."/>
            <person name="Kuo A."/>
            <person name="Marcet-Houben M."/>
            <person name="Polaino S."/>
            <person name="Salamov A."/>
            <person name="Villalobos J.M."/>
            <person name="Alvarez M.I."/>
            <person name="Avalos J."/>
            <person name="Benito E.P."/>
            <person name="Benoit I."/>
            <person name="Burger G."/>
            <person name="Camino L.P."/>
            <person name="Canovas D."/>
            <person name="Cerda-Olmedo E."/>
            <person name="Cheng J.-F."/>
            <person name="Dominguez A."/>
            <person name="Elias M."/>
            <person name="Eslava A.P."/>
            <person name="Glaser F."/>
            <person name="Grimwood J."/>
            <person name="Gutierrez G."/>
            <person name="Heitman J."/>
            <person name="Henrissat B."/>
            <person name="Iturriaga E.A."/>
            <person name="Lang B.F."/>
            <person name="Lavin J.L."/>
            <person name="Lee S."/>
            <person name="Li W."/>
            <person name="Lindquist E."/>
            <person name="Lopez-Garcia S."/>
            <person name="Luque E.M."/>
            <person name="Marcos A.T."/>
            <person name="Martin J."/>
            <person name="Mccluskey K."/>
            <person name="Medina H.R."/>
            <person name="Miralles-Duran A."/>
            <person name="Miyazaki A."/>
            <person name="Munoz-Torres E."/>
            <person name="Oguiza J.A."/>
            <person name="Ohm R."/>
            <person name="Olmedo M."/>
            <person name="Orejas M."/>
            <person name="Ortiz-Castellanos L."/>
            <person name="Pisabarro A.G."/>
            <person name="Rodriguez-Romero J."/>
            <person name="Ruiz-Herrera J."/>
            <person name="Ruiz-Vazquez R."/>
            <person name="Sanz C."/>
            <person name="Schackwitz W."/>
            <person name="Schmutz J."/>
            <person name="Shahriari M."/>
            <person name="Shelest E."/>
            <person name="Silva-Franco F."/>
            <person name="Soanes D."/>
            <person name="Syed K."/>
            <person name="Tagua V.G."/>
            <person name="Talbot N.J."/>
            <person name="Thon M."/>
            <person name="De Vries R.P."/>
            <person name="Wiebenga A."/>
            <person name="Yadav J.S."/>
            <person name="Braun E.L."/>
            <person name="Baker S."/>
            <person name="Garre V."/>
            <person name="Horwitz B."/>
            <person name="Torres-Martinez S."/>
            <person name="Idnurm A."/>
            <person name="Herrera-Estrella A."/>
            <person name="Gabaldon T."/>
            <person name="Grigoriev I.V."/>
        </authorList>
    </citation>
    <scope>NUCLEOTIDE SEQUENCE [LARGE SCALE GENOMIC DNA]</scope>
    <source>
        <strain evidence="1 2">CBS 277.49</strain>
    </source>
</reference>
<evidence type="ECO:0000313" key="1">
    <source>
        <dbReference type="EMBL" id="OAD06653.1"/>
    </source>
</evidence>